<dbReference type="InterPro" id="IPR036866">
    <property type="entry name" value="RibonucZ/Hydroxyglut_hydro"/>
</dbReference>
<sequence length="106" mass="12107">MGNGIQASLNKARVEIKELDRLLFIHHHMDHNEKLTPIFIRSILGGNNFMLAGPASTSDFASSIMNLYTEDMNYRIKNSGRTVEDVKNKYNAKNLKGVETFTSRRY</sequence>
<reference evidence="2" key="1">
    <citation type="journal article" date="2019" name="Int. J. Syst. Evol. Microbiol.">
        <title>The Global Catalogue of Microorganisms (GCM) 10K type strain sequencing project: providing services to taxonomists for standard genome sequencing and annotation.</title>
        <authorList>
            <consortium name="The Broad Institute Genomics Platform"/>
            <consortium name="The Broad Institute Genome Sequencing Center for Infectious Disease"/>
            <person name="Wu L."/>
            <person name="Ma J."/>
        </authorList>
    </citation>
    <scope>NUCLEOTIDE SEQUENCE [LARGE SCALE GENOMIC DNA]</scope>
    <source>
        <strain evidence="2">JCM 17106</strain>
    </source>
</reference>
<keyword evidence="2" id="KW-1185">Reference proteome</keyword>
<accession>A0ABP6UUT6</accession>
<dbReference type="SUPFAM" id="SSF56281">
    <property type="entry name" value="Metallo-hydrolase/oxidoreductase"/>
    <property type="match status" value="1"/>
</dbReference>
<organism evidence="1 2">
    <name type="scientific">Aquimarina addita</name>
    <dbReference type="NCBI Taxonomy" id="870485"/>
    <lineage>
        <taxon>Bacteria</taxon>
        <taxon>Pseudomonadati</taxon>
        <taxon>Bacteroidota</taxon>
        <taxon>Flavobacteriia</taxon>
        <taxon>Flavobacteriales</taxon>
        <taxon>Flavobacteriaceae</taxon>
        <taxon>Aquimarina</taxon>
    </lineage>
</organism>
<proteinExistence type="predicted"/>
<protein>
    <submittedName>
        <fullName evidence="1">Uncharacterized protein</fullName>
    </submittedName>
</protein>
<name>A0ABP6UUT6_9FLAO</name>
<evidence type="ECO:0000313" key="2">
    <source>
        <dbReference type="Proteomes" id="UP001500459"/>
    </source>
</evidence>
<dbReference type="EMBL" id="BAABCW010000020">
    <property type="protein sequence ID" value="GAA3518644.1"/>
    <property type="molecule type" value="Genomic_DNA"/>
</dbReference>
<evidence type="ECO:0000313" key="1">
    <source>
        <dbReference type="EMBL" id="GAA3518644.1"/>
    </source>
</evidence>
<dbReference type="Proteomes" id="UP001500459">
    <property type="component" value="Unassembled WGS sequence"/>
</dbReference>
<gene>
    <name evidence="1" type="ORF">GCM10022393_35950</name>
</gene>
<comment type="caution">
    <text evidence="1">The sequence shown here is derived from an EMBL/GenBank/DDBJ whole genome shotgun (WGS) entry which is preliminary data.</text>
</comment>
<dbReference type="Gene3D" id="3.60.15.10">
    <property type="entry name" value="Ribonuclease Z/Hydroxyacylglutathione hydrolase-like"/>
    <property type="match status" value="1"/>
</dbReference>
<dbReference type="RefSeq" id="WP_344929803.1">
    <property type="nucleotide sequence ID" value="NZ_BAABCW010000020.1"/>
</dbReference>